<gene>
    <name evidence="2" type="ORF">chiPu_0021585</name>
</gene>
<evidence type="ECO:0000313" key="2">
    <source>
        <dbReference type="EMBL" id="GCC17829.1"/>
    </source>
</evidence>
<dbReference type="OMA" id="FRHQISV"/>
<reference evidence="2 3" key="1">
    <citation type="journal article" date="2018" name="Nat. Ecol. Evol.">
        <title>Shark genomes provide insights into elasmobranch evolution and the origin of vertebrates.</title>
        <authorList>
            <person name="Hara Y"/>
            <person name="Yamaguchi K"/>
            <person name="Onimaru K"/>
            <person name="Kadota M"/>
            <person name="Koyanagi M"/>
            <person name="Keeley SD"/>
            <person name="Tatsumi K"/>
            <person name="Tanaka K"/>
            <person name="Motone F"/>
            <person name="Kageyama Y"/>
            <person name="Nozu R"/>
            <person name="Adachi N"/>
            <person name="Nishimura O"/>
            <person name="Nakagawa R"/>
            <person name="Tanegashima C"/>
            <person name="Kiyatake I"/>
            <person name="Matsumoto R"/>
            <person name="Murakumo K"/>
            <person name="Nishida K"/>
            <person name="Terakita A"/>
            <person name="Kuratani S"/>
            <person name="Sato K"/>
            <person name="Hyodo S Kuraku.S."/>
        </authorList>
    </citation>
    <scope>NUCLEOTIDE SEQUENCE [LARGE SCALE GENOMIC DNA]</scope>
</reference>
<organism evidence="2 3">
    <name type="scientific">Chiloscyllium punctatum</name>
    <name type="common">Brownbanded bambooshark</name>
    <name type="synonym">Hemiscyllium punctatum</name>
    <dbReference type="NCBI Taxonomy" id="137246"/>
    <lineage>
        <taxon>Eukaryota</taxon>
        <taxon>Metazoa</taxon>
        <taxon>Chordata</taxon>
        <taxon>Craniata</taxon>
        <taxon>Vertebrata</taxon>
        <taxon>Chondrichthyes</taxon>
        <taxon>Elasmobranchii</taxon>
        <taxon>Galeomorphii</taxon>
        <taxon>Galeoidea</taxon>
        <taxon>Orectolobiformes</taxon>
        <taxon>Hemiscylliidae</taxon>
        <taxon>Chiloscyllium</taxon>
    </lineage>
</organism>
<proteinExistence type="predicted"/>
<dbReference type="GO" id="GO:0008376">
    <property type="term" value="F:acetylgalactosaminyltransferase activity"/>
    <property type="evidence" value="ECO:0007669"/>
    <property type="project" value="TreeGrafter"/>
</dbReference>
<dbReference type="STRING" id="137246.A0A401RI49"/>
<dbReference type="CDD" id="cd00761">
    <property type="entry name" value="Glyco_tranf_GTA_type"/>
    <property type="match status" value="1"/>
</dbReference>
<dbReference type="PANTHER" id="PTHR15046">
    <property type="entry name" value="GLYCO_TRANS_2-LIKE DOMAIN-CONTAINING PROTEIN"/>
    <property type="match status" value="1"/>
</dbReference>
<dbReference type="Gene3D" id="3.90.550.10">
    <property type="entry name" value="Spore Coat Polysaccharide Biosynthesis Protein SpsA, Chain A"/>
    <property type="match status" value="1"/>
</dbReference>
<feature type="non-terminal residue" evidence="2">
    <location>
        <position position="1"/>
    </location>
</feature>
<sequence length="308" mass="35230">GLSALTDQLIIILFYLVLFETNGHRAAFTIKIRHPIIPKLYNVQSQSGYNISGLVTIATKTFLRYDKLRELISSIRKYYPNVTIVIADDSDKPQKIEGDFIEQYFMPFKKGWFAGRNLAVSQVRTKYLLWVDDDFIFAADTKLEKMVDILEKTTLDIVGGSVREVTTYSATFLHKLSVQAGGKEGDCLRIRPGYYHAVEGFPNCVVTDAVINFFLARTEKLQQVGFDPHLTRQGHLEFFVDGLGQLHVGSCSDVMIDHASKITMPWTKKTQNEILYQKLRYIQASETDSNLQNKLFYFKNRLKCIRSS</sequence>
<feature type="domain" description="Glycosyltransferase 2-like" evidence="1">
    <location>
        <begin position="57"/>
        <end position="173"/>
    </location>
</feature>
<protein>
    <recommendedName>
        <fullName evidence="1">Glycosyltransferase 2-like domain-containing protein</fullName>
    </recommendedName>
</protein>
<evidence type="ECO:0000313" key="3">
    <source>
        <dbReference type="Proteomes" id="UP000287033"/>
    </source>
</evidence>
<comment type="caution">
    <text evidence="2">The sequence shown here is derived from an EMBL/GenBank/DDBJ whole genome shotgun (WGS) entry which is preliminary data.</text>
</comment>
<evidence type="ECO:0000259" key="1">
    <source>
        <dbReference type="Pfam" id="PF00535"/>
    </source>
</evidence>
<dbReference type="PANTHER" id="PTHR15046:SF1">
    <property type="entry name" value="BETA-1,4 N-ACETYLGALACTOSAMINYLTRANSFERASE 1"/>
    <property type="match status" value="1"/>
</dbReference>
<dbReference type="OrthoDB" id="2139606at2759"/>
<dbReference type="InterPro" id="IPR001173">
    <property type="entry name" value="Glyco_trans_2-like"/>
</dbReference>
<dbReference type="SUPFAM" id="SSF53448">
    <property type="entry name" value="Nucleotide-diphospho-sugar transferases"/>
    <property type="match status" value="1"/>
</dbReference>
<name>A0A401RI49_CHIPU</name>
<dbReference type="Pfam" id="PF00535">
    <property type="entry name" value="Glycos_transf_2"/>
    <property type="match status" value="1"/>
</dbReference>
<accession>A0A401RI49</accession>
<dbReference type="GO" id="GO:0016020">
    <property type="term" value="C:membrane"/>
    <property type="evidence" value="ECO:0007669"/>
    <property type="project" value="GOC"/>
</dbReference>
<dbReference type="AlphaFoldDB" id="A0A401RI49"/>
<dbReference type="InterPro" id="IPR029044">
    <property type="entry name" value="Nucleotide-diphossugar_trans"/>
</dbReference>
<dbReference type="EMBL" id="BEZZ01004247">
    <property type="protein sequence ID" value="GCC17829.1"/>
    <property type="molecule type" value="Genomic_DNA"/>
</dbReference>
<keyword evidence="3" id="KW-1185">Reference proteome</keyword>
<dbReference type="Proteomes" id="UP000287033">
    <property type="component" value="Unassembled WGS sequence"/>
</dbReference>
<dbReference type="GO" id="GO:0001574">
    <property type="term" value="P:ganglioside biosynthetic process"/>
    <property type="evidence" value="ECO:0007669"/>
    <property type="project" value="TreeGrafter"/>
</dbReference>